<dbReference type="RefSeq" id="WP_204244804.1">
    <property type="nucleotide sequence ID" value="NZ_FSQW01000002.1"/>
</dbReference>
<name>A0A1N6H0F6_9SPHN</name>
<dbReference type="EMBL" id="FSQW01000002">
    <property type="protein sequence ID" value="SIO13274.1"/>
    <property type="molecule type" value="Genomic_DNA"/>
</dbReference>
<dbReference type="CDD" id="cd14503">
    <property type="entry name" value="PTP-bact"/>
    <property type="match status" value="1"/>
</dbReference>
<proteinExistence type="predicted"/>
<dbReference type="Gene3D" id="3.90.190.10">
    <property type="entry name" value="Protein tyrosine phosphatase superfamily"/>
    <property type="match status" value="1"/>
</dbReference>
<keyword evidence="3" id="KW-1185">Reference proteome</keyword>
<organism evidence="2 3">
    <name type="scientific">Parasphingorhabdus marina DSM 22363</name>
    <dbReference type="NCBI Taxonomy" id="1123272"/>
    <lineage>
        <taxon>Bacteria</taxon>
        <taxon>Pseudomonadati</taxon>
        <taxon>Pseudomonadota</taxon>
        <taxon>Alphaproteobacteria</taxon>
        <taxon>Sphingomonadales</taxon>
        <taxon>Sphingomonadaceae</taxon>
        <taxon>Parasphingorhabdus</taxon>
    </lineage>
</organism>
<evidence type="ECO:0000313" key="2">
    <source>
        <dbReference type="EMBL" id="SIO13274.1"/>
    </source>
</evidence>
<dbReference type="STRING" id="1123272.SAMN02745824_3078"/>
<feature type="domain" description="DSP-PTPase phosphatase fused to NAD+ Kinase" evidence="1">
    <location>
        <begin position="41"/>
        <end position="143"/>
    </location>
</feature>
<gene>
    <name evidence="2" type="ORF">SAMN02745824_3078</name>
</gene>
<dbReference type="InterPro" id="IPR029021">
    <property type="entry name" value="Prot-tyrosine_phosphatase-like"/>
</dbReference>
<dbReference type="AlphaFoldDB" id="A0A1N6H0F6"/>
<dbReference type="Pfam" id="PF22741">
    <property type="entry name" value="PTP-NADK"/>
    <property type="match status" value="1"/>
</dbReference>
<dbReference type="Proteomes" id="UP000185192">
    <property type="component" value="Unassembled WGS sequence"/>
</dbReference>
<dbReference type="SUPFAM" id="SSF52799">
    <property type="entry name" value="(Phosphotyrosine protein) phosphatases II"/>
    <property type="match status" value="1"/>
</dbReference>
<accession>A0A1N6H0F6</accession>
<dbReference type="InterPro" id="IPR055214">
    <property type="entry name" value="PTP-NADK"/>
</dbReference>
<protein>
    <submittedName>
        <fullName evidence="2">TIGR01244 family protein</fullName>
    </submittedName>
</protein>
<reference evidence="3" key="1">
    <citation type="submission" date="2016-11" db="EMBL/GenBank/DDBJ databases">
        <authorList>
            <person name="Varghese N."/>
            <person name="Submissions S."/>
        </authorList>
    </citation>
    <scope>NUCLEOTIDE SEQUENCE [LARGE SCALE GENOMIC DNA]</scope>
    <source>
        <strain evidence="3">DSM 22363</strain>
    </source>
</reference>
<evidence type="ECO:0000313" key="3">
    <source>
        <dbReference type="Proteomes" id="UP000185192"/>
    </source>
</evidence>
<evidence type="ECO:0000259" key="1">
    <source>
        <dbReference type="Pfam" id="PF22741"/>
    </source>
</evidence>
<sequence length="171" mass="19517">MNRNTLRTIFGFCATMIRKFTGLSLRGNRPEAVYNYRQINEQLHTSGQPTEGQFVAIHAAGFDRVVNLAPAGAENALPDEAAILERLGIDYIHIPVHFKHPAEEDFARFSAVLAKQGDKPIWIHCAANMRVSAFVYRYRRDVLGEDEATIAADLQAIWEPFGEWRTFLRWR</sequence>